<comment type="subcellular location">
    <subcellularLocation>
        <location evidence="6">Cell outer membrane</location>
        <topology evidence="6">Lipid-anchor</topology>
    </subcellularLocation>
</comment>
<comment type="similarity">
    <text evidence="6">Belongs to the BamD family.</text>
</comment>
<dbReference type="GO" id="GO:0043165">
    <property type="term" value="P:Gram-negative-bacterium-type cell outer membrane assembly"/>
    <property type="evidence" value="ECO:0007669"/>
    <property type="project" value="UniProtKB-UniRule"/>
</dbReference>
<reference evidence="9" key="1">
    <citation type="submission" date="2017-04" db="EMBL/GenBank/DDBJ databases">
        <title>Genome evolution of the luminous symbionts of deep sea anglerfish.</title>
        <authorList>
            <person name="Hendry T.A."/>
        </authorList>
    </citation>
    <scope>NUCLEOTIDE SEQUENCE [LARGE SCALE GENOMIC DNA]</scope>
</reference>
<comment type="caution">
    <text evidence="8">The sequence shown here is derived from an EMBL/GenBank/DDBJ whole genome shotgun (WGS) entry which is preliminary data.</text>
</comment>
<protein>
    <recommendedName>
        <fullName evidence="6">Outer membrane protein assembly factor BamD</fullName>
    </recommendedName>
</protein>
<evidence type="ECO:0000256" key="1">
    <source>
        <dbReference type="ARBA" id="ARBA00022729"/>
    </source>
</evidence>
<evidence type="ECO:0000313" key="8">
    <source>
        <dbReference type="EMBL" id="PCS23713.1"/>
    </source>
</evidence>
<dbReference type="SUPFAM" id="SSF48452">
    <property type="entry name" value="TPR-like"/>
    <property type="match status" value="1"/>
</dbReference>
<dbReference type="Proteomes" id="UP000219020">
    <property type="component" value="Unassembled WGS sequence"/>
</dbReference>
<name>A0A2A5T6D5_9GAMM</name>
<evidence type="ECO:0000256" key="5">
    <source>
        <dbReference type="ARBA" id="ARBA00023288"/>
    </source>
</evidence>
<dbReference type="CDD" id="cd15830">
    <property type="entry name" value="BamD"/>
    <property type="match status" value="1"/>
</dbReference>
<dbReference type="InterPro" id="IPR017689">
    <property type="entry name" value="BamD"/>
</dbReference>
<keyword evidence="1 6" id="KW-0732">Signal</keyword>
<dbReference type="InterPro" id="IPR039565">
    <property type="entry name" value="BamD-like"/>
</dbReference>
<dbReference type="InterPro" id="IPR011990">
    <property type="entry name" value="TPR-like_helical_dom_sf"/>
</dbReference>
<keyword evidence="5 6" id="KW-0449">Lipoprotein</keyword>
<sequence>MKNLTLSSLIAIFLMAGCSSLEKVVPDSPPFELYQKAKVSLDKGNWNSAITKLEALDSRYPFSAYSKQVQFDLIYAYYKSDHLALVEATIERFLRMHPSHPRMDWMLYMSGLTNMAQDRNFLHNLLNIKRSDRDPVPVHRAFIDFRQLLDRYPNSEYGADSRKRMVALKNRLADYELSIADLYVRREAWIAVINRCQKLQRNFPDTTAARESLWLTLQAYEALKLEEPATRILELIQLNSS</sequence>
<keyword evidence="3 6" id="KW-0564">Palmitate</keyword>
<dbReference type="Gene3D" id="1.25.40.10">
    <property type="entry name" value="Tetratricopeptide repeat domain"/>
    <property type="match status" value="1"/>
</dbReference>
<proteinExistence type="inferred from homology"/>
<keyword evidence="4 6" id="KW-0998">Cell outer membrane</keyword>
<dbReference type="HAMAP" id="MF_00922">
    <property type="entry name" value="OM_assembly_BamD"/>
    <property type="match status" value="1"/>
</dbReference>
<evidence type="ECO:0000256" key="6">
    <source>
        <dbReference type="HAMAP-Rule" id="MF_00922"/>
    </source>
</evidence>
<gene>
    <name evidence="6" type="primary">bamD</name>
    <name evidence="8" type="ORF">BTN49_0682</name>
</gene>
<evidence type="ECO:0000256" key="4">
    <source>
        <dbReference type="ARBA" id="ARBA00023237"/>
    </source>
</evidence>
<dbReference type="GO" id="GO:1990063">
    <property type="term" value="C:Bam protein complex"/>
    <property type="evidence" value="ECO:0007669"/>
    <property type="project" value="TreeGrafter"/>
</dbReference>
<dbReference type="Pfam" id="PF13525">
    <property type="entry name" value="YfiO"/>
    <property type="match status" value="1"/>
</dbReference>
<accession>A0A2A5T6D5</accession>
<evidence type="ECO:0000256" key="3">
    <source>
        <dbReference type="ARBA" id="ARBA00023139"/>
    </source>
</evidence>
<keyword evidence="9" id="KW-1185">Reference proteome</keyword>
<dbReference type="GeneID" id="66951107"/>
<dbReference type="RefSeq" id="WP_097355928.1">
    <property type="nucleotide sequence ID" value="NZ_CAWNJE010000005.1"/>
</dbReference>
<comment type="subunit">
    <text evidence="6">Part of the Bam complex.</text>
</comment>
<evidence type="ECO:0000256" key="2">
    <source>
        <dbReference type="ARBA" id="ARBA00023136"/>
    </source>
</evidence>
<dbReference type="EMBL" id="NBYY01000009">
    <property type="protein sequence ID" value="PCS23713.1"/>
    <property type="molecule type" value="Genomic_DNA"/>
</dbReference>
<evidence type="ECO:0000313" key="9">
    <source>
        <dbReference type="Proteomes" id="UP000219020"/>
    </source>
</evidence>
<dbReference type="OrthoDB" id="9779191at2"/>
<evidence type="ECO:0000259" key="7">
    <source>
        <dbReference type="Pfam" id="PF13525"/>
    </source>
</evidence>
<dbReference type="PROSITE" id="PS51257">
    <property type="entry name" value="PROKAR_LIPOPROTEIN"/>
    <property type="match status" value="1"/>
</dbReference>
<feature type="domain" description="Outer membrane lipoprotein BamD-like" evidence="7">
    <location>
        <begin position="27"/>
        <end position="230"/>
    </location>
</feature>
<dbReference type="AlphaFoldDB" id="A0A2A5T6D5"/>
<dbReference type="PANTHER" id="PTHR37423">
    <property type="entry name" value="SOLUBLE LYTIC MUREIN TRANSGLYCOSYLASE-RELATED"/>
    <property type="match status" value="1"/>
</dbReference>
<keyword evidence="2 6" id="KW-0472">Membrane</keyword>
<dbReference type="PANTHER" id="PTHR37423:SF1">
    <property type="entry name" value="OUTER MEMBRANE PROTEIN ASSEMBLY FACTOR BAMD"/>
    <property type="match status" value="1"/>
</dbReference>
<dbReference type="GO" id="GO:0051205">
    <property type="term" value="P:protein insertion into membrane"/>
    <property type="evidence" value="ECO:0007669"/>
    <property type="project" value="UniProtKB-UniRule"/>
</dbReference>
<comment type="function">
    <text evidence="6">Part of the outer membrane protein assembly complex, which is involved in assembly and insertion of beta-barrel proteins into the outer membrane.</text>
</comment>
<organism evidence="8 9">
    <name type="scientific">Candidatus Enterovibrio escicola</name>
    <dbReference type="NCBI Taxonomy" id="1927127"/>
    <lineage>
        <taxon>Bacteria</taxon>
        <taxon>Pseudomonadati</taxon>
        <taxon>Pseudomonadota</taxon>
        <taxon>Gammaproteobacteria</taxon>
        <taxon>Vibrionales</taxon>
        <taxon>Vibrionaceae</taxon>
        <taxon>Enterovibrio</taxon>
    </lineage>
</organism>
<dbReference type="NCBIfam" id="TIGR03302">
    <property type="entry name" value="OM_YfiO"/>
    <property type="match status" value="1"/>
</dbReference>